<keyword evidence="2" id="KW-1185">Reference proteome</keyword>
<proteinExistence type="predicted"/>
<dbReference type="EMBL" id="JAKRKC020000001">
    <property type="protein sequence ID" value="MCK2217673.1"/>
    <property type="molecule type" value="Genomic_DNA"/>
</dbReference>
<organism evidence="1 2">
    <name type="scientific">Actinomadura luzonensis</name>
    <dbReference type="NCBI Taxonomy" id="2805427"/>
    <lineage>
        <taxon>Bacteria</taxon>
        <taxon>Bacillati</taxon>
        <taxon>Actinomycetota</taxon>
        <taxon>Actinomycetes</taxon>
        <taxon>Streptosporangiales</taxon>
        <taxon>Thermomonosporaceae</taxon>
        <taxon>Actinomadura</taxon>
    </lineage>
</organism>
<dbReference type="RefSeq" id="WP_242376417.1">
    <property type="nucleotide sequence ID" value="NZ_JAKRKC020000001.1"/>
</dbReference>
<dbReference type="InterPro" id="IPR029058">
    <property type="entry name" value="AB_hydrolase_fold"/>
</dbReference>
<comment type="caution">
    <text evidence="1">The sequence shown here is derived from an EMBL/GenBank/DDBJ whole genome shotgun (WGS) entry which is preliminary data.</text>
</comment>
<gene>
    <name evidence="1" type="ORF">MF672_028340</name>
</gene>
<dbReference type="Proteomes" id="UP001317259">
    <property type="component" value="Unassembled WGS sequence"/>
</dbReference>
<evidence type="ECO:0008006" key="3">
    <source>
        <dbReference type="Google" id="ProtNLM"/>
    </source>
</evidence>
<protein>
    <recommendedName>
        <fullName evidence="3">Alpha/beta hydrolase fold domain-containing protein</fullName>
    </recommendedName>
</protein>
<evidence type="ECO:0000313" key="1">
    <source>
        <dbReference type="EMBL" id="MCK2217673.1"/>
    </source>
</evidence>
<evidence type="ECO:0000313" key="2">
    <source>
        <dbReference type="Proteomes" id="UP001317259"/>
    </source>
</evidence>
<accession>A0ABT0FZ97</accession>
<sequence length="83" mass="8827">MLRYEPVVAGLRRNPEPALLVGGGADGSWDGDVARELTRQPGVRREYVEIPGANHGLEGGGPVRSARMLADVVVAMDRFAGTL</sequence>
<name>A0ABT0FZ97_9ACTN</name>
<dbReference type="SUPFAM" id="SSF53474">
    <property type="entry name" value="alpha/beta-Hydrolases"/>
    <property type="match status" value="1"/>
</dbReference>
<reference evidence="1 2" key="1">
    <citation type="submission" date="2022-04" db="EMBL/GenBank/DDBJ databases">
        <title>Genome draft of Actinomadura sp. ATCC 31491.</title>
        <authorList>
            <person name="Shi X."/>
            <person name="Du Y."/>
        </authorList>
    </citation>
    <scope>NUCLEOTIDE SEQUENCE [LARGE SCALE GENOMIC DNA]</scope>
    <source>
        <strain evidence="1 2">ATCC 31491</strain>
    </source>
</reference>